<dbReference type="KEGG" id="bbig:BBBOND_0405240"/>
<evidence type="ECO:0000313" key="1">
    <source>
        <dbReference type="EMBL" id="CDR98040.1"/>
    </source>
</evidence>
<organism evidence="1 2">
    <name type="scientific">Babesia bigemina</name>
    <dbReference type="NCBI Taxonomy" id="5866"/>
    <lineage>
        <taxon>Eukaryota</taxon>
        <taxon>Sar</taxon>
        <taxon>Alveolata</taxon>
        <taxon>Apicomplexa</taxon>
        <taxon>Aconoidasida</taxon>
        <taxon>Piroplasmida</taxon>
        <taxon>Babesiidae</taxon>
        <taxon>Babesia</taxon>
    </lineage>
</organism>
<proteinExistence type="predicted"/>
<gene>
    <name evidence="1" type="ORF">BBBOND_0405240</name>
</gene>
<dbReference type="VEuPathDB" id="PiroplasmaDB:BBBOND_0405240"/>
<dbReference type="AlphaFoldDB" id="A0A061DEX5"/>
<protein>
    <submittedName>
        <fullName evidence="1">Uncharacterized protein</fullName>
    </submittedName>
</protein>
<reference evidence="2" key="1">
    <citation type="journal article" date="2014" name="Nucleic Acids Res.">
        <title>The evolutionary dynamics of variant antigen genes in Babesia reveal a history of genomic innovation underlying host-parasite interaction.</title>
        <authorList>
            <person name="Jackson A.P."/>
            <person name="Otto T.D."/>
            <person name="Darby A."/>
            <person name="Ramaprasad A."/>
            <person name="Xia D."/>
            <person name="Echaide I.E."/>
            <person name="Farber M."/>
            <person name="Gahlot S."/>
            <person name="Gamble J."/>
            <person name="Gupta D."/>
            <person name="Gupta Y."/>
            <person name="Jackson L."/>
            <person name="Malandrin L."/>
            <person name="Malas T.B."/>
            <person name="Moussa E."/>
            <person name="Nair M."/>
            <person name="Reid A.J."/>
            <person name="Sanders M."/>
            <person name="Sharma J."/>
            <person name="Tracey A."/>
            <person name="Quail M.A."/>
            <person name="Weir W."/>
            <person name="Wastling J.M."/>
            <person name="Hall N."/>
            <person name="Willadsen P."/>
            <person name="Lingelbach K."/>
            <person name="Shiels B."/>
            <person name="Tait A."/>
            <person name="Berriman M."/>
            <person name="Allred D.R."/>
            <person name="Pain A."/>
        </authorList>
    </citation>
    <scope>NUCLEOTIDE SEQUENCE [LARGE SCALE GENOMIC DNA]</scope>
    <source>
        <strain evidence="2">Bond</strain>
    </source>
</reference>
<keyword evidence="2" id="KW-1185">Reference proteome</keyword>
<dbReference type="Proteomes" id="UP000033188">
    <property type="component" value="Chromosome 5"/>
</dbReference>
<accession>A0A061DEX5</accession>
<sequence length="253" mass="28005">MTFHSLTTTPRNVKDAIDWLVALKGTNAFGNLKAFGAAIHKVLSEHPVGFKVYPSIEDGKIFTKRFLEQEALKDQPFIQELLERYNKPLDKQPSTFSKLFGLVKECDFQNVVQARHTSPADITTDVRKLVDGCENFLKKVQHSDKYRSTYSPKATWDSSCASYPEGCAKVFVGIAPMLYAGLRALKESGADAASKGPKSKAAAHLEEVMSAMGYEESRLRPKLGASDIVTALRGINGHALDAIYDFAGFWAFY</sequence>
<name>A0A061DEX5_BABBI</name>
<dbReference type="OrthoDB" id="627829at2759"/>
<dbReference type="GeneID" id="24566581"/>
<dbReference type="RefSeq" id="XP_012770226.1">
    <property type="nucleotide sequence ID" value="XM_012914772.1"/>
</dbReference>
<dbReference type="EMBL" id="LK391711">
    <property type="protein sequence ID" value="CDR98040.1"/>
    <property type="molecule type" value="Genomic_DNA"/>
</dbReference>
<evidence type="ECO:0000313" key="2">
    <source>
        <dbReference type="Proteomes" id="UP000033188"/>
    </source>
</evidence>